<keyword evidence="1" id="KW-0472">Membrane</keyword>
<proteinExistence type="predicted"/>
<comment type="caution">
    <text evidence="2">The sequence shown here is derived from an EMBL/GenBank/DDBJ whole genome shotgun (WGS) entry which is preliminary data.</text>
</comment>
<evidence type="ECO:0008006" key="4">
    <source>
        <dbReference type="Google" id="ProtNLM"/>
    </source>
</evidence>
<dbReference type="InterPro" id="IPR023902">
    <property type="entry name" value="Sporulation_SdpA"/>
</dbReference>
<dbReference type="Proteomes" id="UP001144096">
    <property type="component" value="Unassembled WGS sequence"/>
</dbReference>
<evidence type="ECO:0000256" key="1">
    <source>
        <dbReference type="SAM" id="Phobius"/>
    </source>
</evidence>
<evidence type="ECO:0000313" key="2">
    <source>
        <dbReference type="EMBL" id="MCR6485770.1"/>
    </source>
</evidence>
<dbReference type="AlphaFoldDB" id="A0A9X2SMN6"/>
<accession>A0A9X2SMN6</accession>
<keyword evidence="1" id="KW-0812">Transmembrane</keyword>
<dbReference type="Pfam" id="PF17418">
    <property type="entry name" value="SdpA"/>
    <property type="match status" value="1"/>
</dbReference>
<protein>
    <recommendedName>
        <fullName evidence="4">SdpA family antimicrobial peptide system protein</fullName>
    </recommendedName>
</protein>
<dbReference type="RefSeq" id="WP_257922352.1">
    <property type="nucleotide sequence ID" value="NZ_JAMXQV010000012.1"/>
</dbReference>
<gene>
    <name evidence="2" type="ORF">M8542_23375</name>
</gene>
<keyword evidence="1" id="KW-1133">Transmembrane helix</keyword>
<reference evidence="2" key="1">
    <citation type="submission" date="2022-06" db="EMBL/GenBank/DDBJ databases">
        <title>Amycolatopsis iheyaensis sp. nov., a new species of the genus Amycolatopsis isolated from soil in Iheya island, Japan.</title>
        <authorList>
            <person name="Ngamcharungchit C."/>
            <person name="Kanto H."/>
            <person name="Take A."/>
            <person name="Intra B."/>
            <person name="Matsumoto A."/>
            <person name="Panbangred W."/>
            <person name="Inahashi Y."/>
        </authorList>
    </citation>
    <scope>NUCLEOTIDE SEQUENCE</scope>
    <source>
        <strain evidence="2">OK19-0408</strain>
    </source>
</reference>
<dbReference type="EMBL" id="JAMXQV010000012">
    <property type="protein sequence ID" value="MCR6485770.1"/>
    <property type="molecule type" value="Genomic_DNA"/>
</dbReference>
<organism evidence="2 3">
    <name type="scientific">Amycolatopsis iheyensis</name>
    <dbReference type="NCBI Taxonomy" id="2945988"/>
    <lineage>
        <taxon>Bacteria</taxon>
        <taxon>Bacillati</taxon>
        <taxon>Actinomycetota</taxon>
        <taxon>Actinomycetes</taxon>
        <taxon>Pseudonocardiales</taxon>
        <taxon>Pseudonocardiaceae</taxon>
        <taxon>Amycolatopsis</taxon>
    </lineage>
</organism>
<sequence>MPTERGGAPDRREVKTGLAVTAGLLAVAFVLSLVNLLPAGLAGGWQRSQADGYTAFWPQGWSFFAAPPRDGVLVAYRATPSGPGPSLTLPLGSATYAGGLDRAGYTRLLELQLVAARIPASAWHACGAAGQDACAAATPAGRPPVRNDVRTPSLCGPVVFVARRAATVLRLATVEVVCG</sequence>
<feature type="transmembrane region" description="Helical" evidence="1">
    <location>
        <begin position="18"/>
        <end position="37"/>
    </location>
</feature>
<keyword evidence="3" id="KW-1185">Reference proteome</keyword>
<evidence type="ECO:0000313" key="3">
    <source>
        <dbReference type="Proteomes" id="UP001144096"/>
    </source>
</evidence>
<name>A0A9X2SMN6_9PSEU</name>